<evidence type="ECO:0000313" key="2">
    <source>
        <dbReference type="Proteomes" id="UP000828941"/>
    </source>
</evidence>
<sequence length="292" mass="32834">MTMVCSLVLWKCRDIPHLRIIVLSIICCQWYILLALEFSAAKLQTVVGRVARYKVDVNVRLWNMIMTLLGTLELDGSEYNLLSVNDPNSQKFIFNEQAQYVDPDPGHSFPAMRDQIFGSDDTSANPAPMNAFAQNVMSGFNPGLVAVHKTRVSEFAVFDGRFASVPAASNQPNCICVHSGPSARATSNVALLAKGYPQRTIFENLDDAGIDFGIYYQNIPVTLFYRNLRKLRYVTKFHPYDLSFKRDASKGKLAGYVVVEQRYVDTKLIHDVQQGQKDETAVEPDPFGDHLR</sequence>
<reference evidence="1 2" key="1">
    <citation type="journal article" date="2022" name="DNA Res.">
        <title>Chromosomal-level genome assembly of the orchid tree Bauhinia variegata (Leguminosae; Cercidoideae) supports the allotetraploid origin hypothesis of Bauhinia.</title>
        <authorList>
            <person name="Zhong Y."/>
            <person name="Chen Y."/>
            <person name="Zheng D."/>
            <person name="Pang J."/>
            <person name="Liu Y."/>
            <person name="Luo S."/>
            <person name="Meng S."/>
            <person name="Qian L."/>
            <person name="Wei D."/>
            <person name="Dai S."/>
            <person name="Zhou R."/>
        </authorList>
    </citation>
    <scope>NUCLEOTIDE SEQUENCE [LARGE SCALE GENOMIC DNA]</scope>
    <source>
        <strain evidence="1">BV-YZ2020</strain>
    </source>
</reference>
<evidence type="ECO:0000313" key="1">
    <source>
        <dbReference type="EMBL" id="KAI4308186.1"/>
    </source>
</evidence>
<dbReference type="EMBL" id="CM039437">
    <property type="protein sequence ID" value="KAI4308186.1"/>
    <property type="molecule type" value="Genomic_DNA"/>
</dbReference>
<comment type="caution">
    <text evidence="1">The sequence shown here is derived from an EMBL/GenBank/DDBJ whole genome shotgun (WGS) entry which is preliminary data.</text>
</comment>
<keyword evidence="2" id="KW-1185">Reference proteome</keyword>
<organism evidence="1 2">
    <name type="scientific">Bauhinia variegata</name>
    <name type="common">Purple orchid tree</name>
    <name type="synonym">Phanera variegata</name>
    <dbReference type="NCBI Taxonomy" id="167791"/>
    <lineage>
        <taxon>Eukaryota</taxon>
        <taxon>Viridiplantae</taxon>
        <taxon>Streptophyta</taxon>
        <taxon>Embryophyta</taxon>
        <taxon>Tracheophyta</taxon>
        <taxon>Spermatophyta</taxon>
        <taxon>Magnoliopsida</taxon>
        <taxon>eudicotyledons</taxon>
        <taxon>Gunneridae</taxon>
        <taxon>Pentapetalae</taxon>
        <taxon>rosids</taxon>
        <taxon>fabids</taxon>
        <taxon>Fabales</taxon>
        <taxon>Fabaceae</taxon>
        <taxon>Cercidoideae</taxon>
        <taxon>Cercideae</taxon>
        <taxon>Bauhiniinae</taxon>
        <taxon>Bauhinia</taxon>
    </lineage>
</organism>
<name>A0ACB9LEH7_BAUVA</name>
<accession>A0ACB9LEH7</accession>
<protein>
    <submittedName>
        <fullName evidence="1">Uncharacterized protein</fullName>
    </submittedName>
</protein>
<gene>
    <name evidence="1" type="ORF">L6164_031286</name>
</gene>
<proteinExistence type="predicted"/>
<dbReference type="Proteomes" id="UP000828941">
    <property type="component" value="Chromosome 12"/>
</dbReference>